<proteinExistence type="inferred from homology"/>
<dbReference type="AlphaFoldDB" id="A0A1C3JYE8"/>
<dbReference type="Proteomes" id="UP000078558">
    <property type="component" value="Chromosome I"/>
</dbReference>
<keyword evidence="6 10" id="KW-0560">Oxidoreductase</keyword>
<evidence type="ECO:0000256" key="6">
    <source>
        <dbReference type="ARBA" id="ARBA00023002"/>
    </source>
</evidence>
<comment type="similarity">
    <text evidence="2">Belongs to the organic radical-activating enzymes family.</text>
</comment>
<dbReference type="RefSeq" id="WP_082985170.1">
    <property type="nucleotide sequence ID" value="NZ_LT907988.1"/>
</dbReference>
<evidence type="ECO:0000256" key="5">
    <source>
        <dbReference type="ARBA" id="ARBA00022723"/>
    </source>
</evidence>
<reference evidence="11 12" key="2">
    <citation type="submission" date="2017-08" db="EMBL/GenBank/DDBJ databases">
        <authorList>
            <person name="de Groot N.N."/>
        </authorList>
    </citation>
    <scope>NUCLEOTIDE SEQUENCE [LARGE SCALE GENOMIC DNA]</scope>
    <source>
        <strain evidence="11">Orrdi1</strain>
    </source>
</reference>
<protein>
    <submittedName>
        <fullName evidence="10">Ribonucleotide reductase of class III (Anaerobic), activating protein</fullName>
        <ecNumber evidence="10">1.97.1.4</ecNumber>
    </submittedName>
</protein>
<dbReference type="SFLD" id="SFLDG01094">
    <property type="entry name" value="Uncharacterised_Radical_SAM_Su"/>
    <property type="match status" value="1"/>
</dbReference>
<keyword evidence="4" id="KW-0949">S-adenosyl-L-methionine</keyword>
<accession>A0A1C3JYE8</accession>
<dbReference type="InterPro" id="IPR034457">
    <property type="entry name" value="Organic_radical-activating"/>
</dbReference>
<dbReference type="STRING" id="1851544.ODI_00458"/>
<dbReference type="SFLD" id="SFLDS00029">
    <property type="entry name" value="Radical_SAM"/>
    <property type="match status" value="1"/>
</dbReference>
<evidence type="ECO:0000313" key="10">
    <source>
        <dbReference type="EMBL" id="SBT24256.1"/>
    </source>
</evidence>
<dbReference type="EMBL" id="FLRC01000007">
    <property type="protein sequence ID" value="SBT24256.1"/>
    <property type="molecule type" value="Genomic_DNA"/>
</dbReference>
<keyword evidence="3" id="KW-0004">4Fe-4S</keyword>
<dbReference type="Pfam" id="PF04055">
    <property type="entry name" value="Radical_SAM"/>
    <property type="match status" value="1"/>
</dbReference>
<dbReference type="InterPro" id="IPR012840">
    <property type="entry name" value="NrdG2"/>
</dbReference>
<dbReference type="InterPro" id="IPR001989">
    <property type="entry name" value="Radical_activat_CS"/>
</dbReference>
<dbReference type="InterPro" id="IPR013785">
    <property type="entry name" value="Aldolase_TIM"/>
</dbReference>
<dbReference type="EC" id="1.97.1.4" evidence="10"/>
<dbReference type="PANTHER" id="PTHR30352">
    <property type="entry name" value="PYRUVATE FORMATE-LYASE-ACTIVATING ENZYME"/>
    <property type="match status" value="1"/>
</dbReference>
<dbReference type="PANTHER" id="PTHR30352:SF13">
    <property type="entry name" value="GLYCYL-RADICAL ENZYME ACTIVATING ENZYME YJJW-RELATED"/>
    <property type="match status" value="1"/>
</dbReference>
<keyword evidence="8" id="KW-0411">Iron-sulfur</keyword>
<dbReference type="Gene3D" id="3.20.20.70">
    <property type="entry name" value="Aldolase class I"/>
    <property type="match status" value="1"/>
</dbReference>
<dbReference type="PROSITE" id="PS01087">
    <property type="entry name" value="RADICAL_ACTIVATING"/>
    <property type="match status" value="1"/>
</dbReference>
<keyword evidence="12" id="KW-1185">Reference proteome</keyword>
<dbReference type="NCBIfam" id="TIGR02495">
    <property type="entry name" value="NrdG2"/>
    <property type="match status" value="1"/>
</dbReference>
<sequence>MSAHAHHAAHCPTEHRLIPAHGRLGPRTPALGGLTRYSSVDWPGKLSAVVFVAGCPWRCHYCHNPGLQQRVRELDWDEVLNFLARRRGLLDGVVFCGGEPLSEPTLPALAAQVRDMGFAVALHTAGIYPDRLAEMLPGVSWVGLDIKTDAEGYDALTGRARSHAPVRQSLAALLAHGVAFECRTTWSPSWLPEPALLALAETLAEQGVRHYAVQHYRSSPEALAAAPLAEATRQRLESLFLTFEER</sequence>
<keyword evidence="7" id="KW-0408">Iron</keyword>
<dbReference type="GO" id="GO:0046872">
    <property type="term" value="F:metal ion binding"/>
    <property type="evidence" value="ECO:0007669"/>
    <property type="project" value="UniProtKB-KW"/>
</dbReference>
<evidence type="ECO:0000256" key="8">
    <source>
        <dbReference type="ARBA" id="ARBA00023014"/>
    </source>
</evidence>
<dbReference type="EMBL" id="LT907988">
    <property type="protein sequence ID" value="SOE49899.1"/>
    <property type="molecule type" value="Genomic_DNA"/>
</dbReference>
<dbReference type="PROSITE" id="PS51918">
    <property type="entry name" value="RADICAL_SAM"/>
    <property type="match status" value="1"/>
</dbReference>
<keyword evidence="5" id="KW-0479">Metal-binding</keyword>
<dbReference type="KEGG" id="odi:ODI_R2379"/>
<dbReference type="GO" id="GO:0043365">
    <property type="term" value="F:[formate-C-acetyltransferase]-activating enzyme activity"/>
    <property type="evidence" value="ECO:0007669"/>
    <property type="project" value="UniProtKB-EC"/>
</dbReference>
<evidence type="ECO:0000256" key="4">
    <source>
        <dbReference type="ARBA" id="ARBA00022691"/>
    </source>
</evidence>
<reference evidence="10 12" key="1">
    <citation type="submission" date="2016-06" db="EMBL/GenBank/DDBJ databases">
        <authorList>
            <person name="Kjaerup R.B."/>
            <person name="Dalgaard T.S."/>
            <person name="Juul-Madsen H.R."/>
        </authorList>
    </citation>
    <scope>NUCLEOTIDE SEQUENCE [LARGE SCALE GENOMIC DNA]</scope>
    <source>
        <strain evidence="10">Orrdi1</strain>
    </source>
</reference>
<dbReference type="GO" id="GO:0051539">
    <property type="term" value="F:4 iron, 4 sulfur cluster binding"/>
    <property type="evidence" value="ECO:0007669"/>
    <property type="project" value="UniProtKB-KW"/>
</dbReference>
<evidence type="ECO:0000259" key="9">
    <source>
        <dbReference type="PROSITE" id="PS51918"/>
    </source>
</evidence>
<dbReference type="CDD" id="cd01335">
    <property type="entry name" value="Radical_SAM"/>
    <property type="match status" value="1"/>
</dbReference>
<comment type="cofactor">
    <cofactor evidence="1">
        <name>[4Fe-4S] cluster</name>
        <dbReference type="ChEBI" id="CHEBI:49883"/>
    </cofactor>
</comment>
<name>A0A1C3JYE8_9BURK</name>
<dbReference type="SUPFAM" id="SSF102114">
    <property type="entry name" value="Radical SAM enzymes"/>
    <property type="match status" value="1"/>
</dbReference>
<feature type="domain" description="Radical SAM core" evidence="9">
    <location>
        <begin position="42"/>
        <end position="246"/>
    </location>
</feature>
<evidence type="ECO:0000256" key="1">
    <source>
        <dbReference type="ARBA" id="ARBA00001966"/>
    </source>
</evidence>
<dbReference type="OrthoDB" id="9782387at2"/>
<gene>
    <name evidence="10" type="ORF">ODI_00458</name>
    <name evidence="11" type="ORF">ODI_R2379</name>
</gene>
<evidence type="ECO:0000256" key="7">
    <source>
        <dbReference type="ARBA" id="ARBA00023004"/>
    </source>
</evidence>
<evidence type="ECO:0000256" key="3">
    <source>
        <dbReference type="ARBA" id="ARBA00022485"/>
    </source>
</evidence>
<evidence type="ECO:0000256" key="2">
    <source>
        <dbReference type="ARBA" id="ARBA00009777"/>
    </source>
</evidence>
<evidence type="ECO:0000313" key="12">
    <source>
        <dbReference type="Proteomes" id="UP000078558"/>
    </source>
</evidence>
<evidence type="ECO:0000313" key="11">
    <source>
        <dbReference type="EMBL" id="SOE49899.1"/>
    </source>
</evidence>
<dbReference type="InterPro" id="IPR058240">
    <property type="entry name" value="rSAM_sf"/>
</dbReference>
<organism evidence="10 12">
    <name type="scientific">Orrella dioscoreae</name>
    <dbReference type="NCBI Taxonomy" id="1851544"/>
    <lineage>
        <taxon>Bacteria</taxon>
        <taxon>Pseudomonadati</taxon>
        <taxon>Pseudomonadota</taxon>
        <taxon>Betaproteobacteria</taxon>
        <taxon>Burkholderiales</taxon>
        <taxon>Alcaligenaceae</taxon>
        <taxon>Orrella</taxon>
    </lineage>
</organism>
<dbReference type="InterPro" id="IPR007197">
    <property type="entry name" value="rSAM"/>
</dbReference>